<dbReference type="SUPFAM" id="SSF46689">
    <property type="entry name" value="Homeodomain-like"/>
    <property type="match status" value="1"/>
</dbReference>
<name>A0A840FMI4_9BURK</name>
<dbReference type="RefSeq" id="WP_184640885.1">
    <property type="nucleotide sequence ID" value="NZ_JACIFZ010000005.1"/>
</dbReference>
<dbReference type="InterPro" id="IPR036271">
    <property type="entry name" value="Tet_transcr_reg_TetR-rel_C_sf"/>
</dbReference>
<evidence type="ECO:0000256" key="2">
    <source>
        <dbReference type="ARBA" id="ARBA00023125"/>
    </source>
</evidence>
<keyword evidence="1" id="KW-0805">Transcription regulation</keyword>
<dbReference type="GO" id="GO:0003700">
    <property type="term" value="F:DNA-binding transcription factor activity"/>
    <property type="evidence" value="ECO:0007669"/>
    <property type="project" value="TreeGrafter"/>
</dbReference>
<dbReference type="PANTHER" id="PTHR30055">
    <property type="entry name" value="HTH-TYPE TRANSCRIPTIONAL REGULATOR RUTR"/>
    <property type="match status" value="1"/>
</dbReference>
<dbReference type="InterPro" id="IPR050109">
    <property type="entry name" value="HTH-type_TetR-like_transc_reg"/>
</dbReference>
<comment type="caution">
    <text evidence="6">The sequence shown here is derived from an EMBL/GenBank/DDBJ whole genome shotgun (WGS) entry which is preliminary data.</text>
</comment>
<reference evidence="6 7" key="1">
    <citation type="submission" date="2020-08" db="EMBL/GenBank/DDBJ databases">
        <title>Genomic Encyclopedia of Type Strains, Phase IV (KMG-V): Genome sequencing to study the core and pangenomes of soil and plant-associated prokaryotes.</title>
        <authorList>
            <person name="Whitman W."/>
        </authorList>
    </citation>
    <scope>NUCLEOTIDE SEQUENCE [LARGE SCALE GENOMIC DNA]</scope>
    <source>
        <strain evidence="6 7">34/80</strain>
    </source>
</reference>
<evidence type="ECO:0000259" key="5">
    <source>
        <dbReference type="PROSITE" id="PS50977"/>
    </source>
</evidence>
<feature type="DNA-binding region" description="H-T-H motif" evidence="4">
    <location>
        <begin position="39"/>
        <end position="58"/>
    </location>
</feature>
<keyword evidence="3" id="KW-0804">Transcription</keyword>
<dbReference type="EMBL" id="JACIFZ010000005">
    <property type="protein sequence ID" value="MBB4223776.1"/>
    <property type="molecule type" value="Genomic_DNA"/>
</dbReference>
<gene>
    <name evidence="6" type="ORF">GGD71_004562</name>
</gene>
<dbReference type="PROSITE" id="PS50977">
    <property type="entry name" value="HTH_TETR_2"/>
    <property type="match status" value="1"/>
</dbReference>
<dbReference type="Pfam" id="PF16859">
    <property type="entry name" value="TetR_C_11"/>
    <property type="match status" value="1"/>
</dbReference>
<feature type="domain" description="HTH tetR-type" evidence="5">
    <location>
        <begin position="16"/>
        <end position="76"/>
    </location>
</feature>
<evidence type="ECO:0000256" key="1">
    <source>
        <dbReference type="ARBA" id="ARBA00023015"/>
    </source>
</evidence>
<proteinExistence type="predicted"/>
<dbReference type="Pfam" id="PF00440">
    <property type="entry name" value="TetR_N"/>
    <property type="match status" value="1"/>
</dbReference>
<dbReference type="InterPro" id="IPR001647">
    <property type="entry name" value="HTH_TetR"/>
</dbReference>
<evidence type="ECO:0000256" key="4">
    <source>
        <dbReference type="PROSITE-ProRule" id="PRU00335"/>
    </source>
</evidence>
<dbReference type="Gene3D" id="1.10.10.60">
    <property type="entry name" value="Homeodomain-like"/>
    <property type="match status" value="1"/>
</dbReference>
<evidence type="ECO:0000313" key="6">
    <source>
        <dbReference type="EMBL" id="MBB4223776.1"/>
    </source>
</evidence>
<dbReference type="InterPro" id="IPR011075">
    <property type="entry name" value="TetR_C"/>
</dbReference>
<evidence type="ECO:0000256" key="3">
    <source>
        <dbReference type="ARBA" id="ARBA00023163"/>
    </source>
</evidence>
<protein>
    <submittedName>
        <fullName evidence="6">AcrR family transcriptional regulator</fullName>
    </submittedName>
</protein>
<dbReference type="InterPro" id="IPR009057">
    <property type="entry name" value="Homeodomain-like_sf"/>
</dbReference>
<organism evidence="6 7">
    <name type="scientific">Variovorax guangxiensis</name>
    <dbReference type="NCBI Taxonomy" id="1775474"/>
    <lineage>
        <taxon>Bacteria</taxon>
        <taxon>Pseudomonadati</taxon>
        <taxon>Pseudomonadota</taxon>
        <taxon>Betaproteobacteria</taxon>
        <taxon>Burkholderiales</taxon>
        <taxon>Comamonadaceae</taxon>
        <taxon>Variovorax</taxon>
    </lineage>
</organism>
<dbReference type="GO" id="GO:0000976">
    <property type="term" value="F:transcription cis-regulatory region binding"/>
    <property type="evidence" value="ECO:0007669"/>
    <property type="project" value="TreeGrafter"/>
</dbReference>
<sequence>MTDIALPNKRPGGRSAQVQALVRTALEELVAEQGRERVTVPAVAERAGVSASSIYRRWGDLQGLLAETATHRLDPNRPLPNTGTLRADLEAWARELIEHLARPCNTSLLKAAAALANDGADTDCLRNRRREALTLVEQARARGEPAPEPQQVIDHLIAPIVFRLVFGGDGVQPELASRLVDELFAICPDR</sequence>
<dbReference type="Gene3D" id="1.10.357.10">
    <property type="entry name" value="Tetracycline Repressor, domain 2"/>
    <property type="match status" value="1"/>
</dbReference>
<accession>A0A840FMI4</accession>
<dbReference type="AlphaFoldDB" id="A0A840FMI4"/>
<dbReference type="SUPFAM" id="SSF48498">
    <property type="entry name" value="Tetracyclin repressor-like, C-terminal domain"/>
    <property type="match status" value="1"/>
</dbReference>
<evidence type="ECO:0000313" key="7">
    <source>
        <dbReference type="Proteomes" id="UP000524450"/>
    </source>
</evidence>
<dbReference type="Proteomes" id="UP000524450">
    <property type="component" value="Unassembled WGS sequence"/>
</dbReference>
<keyword evidence="2 4" id="KW-0238">DNA-binding</keyword>
<dbReference type="PANTHER" id="PTHR30055:SF148">
    <property type="entry name" value="TETR-FAMILY TRANSCRIPTIONAL REGULATOR"/>
    <property type="match status" value="1"/>
</dbReference>